<organism evidence="15 16">
    <name type="scientific">Salvator merianae</name>
    <name type="common">Argentine black and white tegu</name>
    <name type="synonym">Tupinambis merianae</name>
    <dbReference type="NCBI Taxonomy" id="96440"/>
    <lineage>
        <taxon>Eukaryota</taxon>
        <taxon>Metazoa</taxon>
        <taxon>Chordata</taxon>
        <taxon>Craniata</taxon>
        <taxon>Vertebrata</taxon>
        <taxon>Euteleostomi</taxon>
        <taxon>Lepidosauria</taxon>
        <taxon>Squamata</taxon>
        <taxon>Bifurcata</taxon>
        <taxon>Unidentata</taxon>
        <taxon>Episquamata</taxon>
        <taxon>Laterata</taxon>
        <taxon>Teiioidea</taxon>
        <taxon>Teiidae</taxon>
        <taxon>Salvator</taxon>
    </lineage>
</organism>
<feature type="coiled-coil region" evidence="13">
    <location>
        <begin position="156"/>
        <end position="183"/>
    </location>
</feature>
<keyword evidence="7" id="KW-0539">Nucleus</keyword>
<keyword evidence="16" id="KW-1185">Reference proteome</keyword>
<dbReference type="PRINTS" id="PR01248">
    <property type="entry name" value="TYPE1KERATIN"/>
</dbReference>
<evidence type="ECO:0000256" key="7">
    <source>
        <dbReference type="ARBA" id="ARBA00023242"/>
    </source>
</evidence>
<protein>
    <recommendedName>
        <fullName evidence="9">Keratin, type I cytoskeletal 14</fullName>
    </recommendedName>
    <alternativeName>
        <fullName evidence="10">Cytokeratin-14</fullName>
    </alternativeName>
    <alternativeName>
        <fullName evidence="11">Keratin-14</fullName>
    </alternativeName>
</protein>
<dbReference type="PANTHER" id="PTHR23239">
    <property type="entry name" value="INTERMEDIATE FILAMENT"/>
    <property type="match status" value="1"/>
</dbReference>
<evidence type="ECO:0000259" key="14">
    <source>
        <dbReference type="PROSITE" id="PS51842"/>
    </source>
</evidence>
<evidence type="ECO:0000256" key="12">
    <source>
        <dbReference type="RuleBase" id="RU000685"/>
    </source>
</evidence>
<feature type="domain" description="IF rod" evidence="14">
    <location>
        <begin position="46"/>
        <end position="354"/>
    </location>
</feature>
<evidence type="ECO:0000256" key="4">
    <source>
        <dbReference type="ARBA" id="ARBA00022744"/>
    </source>
</evidence>
<dbReference type="Gene3D" id="1.20.5.170">
    <property type="match status" value="1"/>
</dbReference>
<dbReference type="GO" id="GO:0005634">
    <property type="term" value="C:nucleus"/>
    <property type="evidence" value="ECO:0007669"/>
    <property type="project" value="UniProtKB-SubCell"/>
</dbReference>
<feature type="coiled-coil region" evidence="13">
    <location>
        <begin position="255"/>
        <end position="353"/>
    </location>
</feature>
<dbReference type="SUPFAM" id="SSF64593">
    <property type="entry name" value="Intermediate filament protein, coiled coil region"/>
    <property type="match status" value="2"/>
</dbReference>
<keyword evidence="5 12" id="KW-0403">Intermediate filament</keyword>
<evidence type="ECO:0000256" key="1">
    <source>
        <dbReference type="ARBA" id="ARBA00004123"/>
    </source>
</evidence>
<dbReference type="SMART" id="SM01391">
    <property type="entry name" value="Filament"/>
    <property type="match status" value="1"/>
</dbReference>
<evidence type="ECO:0000256" key="3">
    <source>
        <dbReference type="ARBA" id="ARBA00022490"/>
    </source>
</evidence>
<comment type="function">
    <text evidence="8">The nonhelical tail domain is involved in promoting KRT5-KRT14 filaments to self-organize into large bundles and enhances the mechanical properties involved in resilience of keratin intermediate filaments in vitro.</text>
</comment>
<dbReference type="Proteomes" id="UP000694421">
    <property type="component" value="Unplaced"/>
</dbReference>
<evidence type="ECO:0000256" key="10">
    <source>
        <dbReference type="ARBA" id="ARBA00041705"/>
    </source>
</evidence>
<dbReference type="GO" id="GO:0045109">
    <property type="term" value="P:intermediate filament organization"/>
    <property type="evidence" value="ECO:0007669"/>
    <property type="project" value="TreeGrafter"/>
</dbReference>
<dbReference type="InterPro" id="IPR002957">
    <property type="entry name" value="Keratin_I"/>
</dbReference>
<dbReference type="InterPro" id="IPR018039">
    <property type="entry name" value="IF_conserved"/>
</dbReference>
<proteinExistence type="inferred from homology"/>
<dbReference type="Ensembl" id="ENSSMRT00000004390.1">
    <property type="protein sequence ID" value="ENSSMRP00000003682.1"/>
    <property type="gene ID" value="ENSSMRG00000002871.1"/>
</dbReference>
<evidence type="ECO:0000256" key="9">
    <source>
        <dbReference type="ARBA" id="ARBA00040326"/>
    </source>
</evidence>
<comment type="similarity">
    <text evidence="12">Belongs to the intermediate filament family.</text>
</comment>
<reference evidence="15" key="2">
    <citation type="submission" date="2025-09" db="UniProtKB">
        <authorList>
            <consortium name="Ensembl"/>
        </authorList>
    </citation>
    <scope>IDENTIFICATION</scope>
</reference>
<dbReference type="GeneTree" id="ENSGT00940000154403"/>
<dbReference type="AlphaFoldDB" id="A0A8D0B779"/>
<evidence type="ECO:0000256" key="8">
    <source>
        <dbReference type="ARBA" id="ARBA00037229"/>
    </source>
</evidence>
<evidence type="ECO:0000256" key="13">
    <source>
        <dbReference type="SAM" id="Coils"/>
    </source>
</evidence>
<dbReference type="InterPro" id="IPR039008">
    <property type="entry name" value="IF_rod_dom"/>
</dbReference>
<dbReference type="PROSITE" id="PS00226">
    <property type="entry name" value="IF_ROD_1"/>
    <property type="match status" value="1"/>
</dbReference>
<evidence type="ECO:0000256" key="6">
    <source>
        <dbReference type="ARBA" id="ARBA00023054"/>
    </source>
</evidence>
<name>A0A8D0B779_SALMN</name>
<keyword evidence="4" id="KW-0416">Keratin</keyword>
<dbReference type="FunFam" id="1.20.5.1160:FF:000002">
    <property type="entry name" value="Type I keratin 10"/>
    <property type="match status" value="1"/>
</dbReference>
<comment type="subcellular location">
    <subcellularLocation>
        <location evidence="2">Cytoplasm</location>
    </subcellularLocation>
    <subcellularLocation>
        <location evidence="1">Nucleus</location>
    </subcellularLocation>
</comment>
<evidence type="ECO:0000256" key="5">
    <source>
        <dbReference type="ARBA" id="ARBA00022754"/>
    </source>
</evidence>
<dbReference type="FunFam" id="1.20.5.170:FF:000002">
    <property type="entry name" value="Type I keratin KA11"/>
    <property type="match status" value="1"/>
</dbReference>
<keyword evidence="6 13" id="KW-0175">Coiled coil</keyword>
<evidence type="ECO:0000256" key="11">
    <source>
        <dbReference type="ARBA" id="ARBA00042490"/>
    </source>
</evidence>
<dbReference type="PANTHER" id="PTHR23239:SF368">
    <property type="entry name" value="KERATIN, TYPE I CYTOSKELETAL 14"/>
    <property type="match status" value="1"/>
</dbReference>
<dbReference type="Gene3D" id="1.20.5.500">
    <property type="entry name" value="Single helix bin"/>
    <property type="match status" value="1"/>
</dbReference>
<evidence type="ECO:0000256" key="2">
    <source>
        <dbReference type="ARBA" id="ARBA00004496"/>
    </source>
</evidence>
<dbReference type="GO" id="GO:0005198">
    <property type="term" value="F:structural molecule activity"/>
    <property type="evidence" value="ECO:0007669"/>
    <property type="project" value="InterPro"/>
</dbReference>
<dbReference type="GO" id="GO:0005737">
    <property type="term" value="C:cytoplasm"/>
    <property type="evidence" value="ECO:0007669"/>
    <property type="project" value="UniProtKB-SubCell"/>
</dbReference>
<evidence type="ECO:0000313" key="15">
    <source>
        <dbReference type="Ensembl" id="ENSSMRP00000003682.1"/>
    </source>
</evidence>
<feature type="coiled-coil region" evidence="13">
    <location>
        <begin position="50"/>
        <end position="84"/>
    </location>
</feature>
<keyword evidence="3" id="KW-0963">Cytoplasm</keyword>
<dbReference type="Gene3D" id="1.20.5.1160">
    <property type="entry name" value="Vasodilator-stimulated phosphoprotein"/>
    <property type="match status" value="1"/>
</dbReference>
<reference evidence="15" key="1">
    <citation type="submission" date="2025-08" db="UniProtKB">
        <authorList>
            <consortium name="Ensembl"/>
        </authorList>
    </citation>
    <scope>IDENTIFICATION</scope>
</reference>
<dbReference type="GO" id="GO:0030855">
    <property type="term" value="P:epithelial cell differentiation"/>
    <property type="evidence" value="ECO:0007669"/>
    <property type="project" value="TreeGrafter"/>
</dbReference>
<dbReference type="FunFam" id="1.20.5.500:FF:000001">
    <property type="entry name" value="Type II keratin 23"/>
    <property type="match status" value="1"/>
</dbReference>
<evidence type="ECO:0000313" key="16">
    <source>
        <dbReference type="Proteomes" id="UP000694421"/>
    </source>
</evidence>
<dbReference type="Pfam" id="PF00038">
    <property type="entry name" value="Filament"/>
    <property type="match status" value="1"/>
</dbReference>
<accession>A0A8D0B779</accession>
<dbReference type="GO" id="GO:0045095">
    <property type="term" value="C:keratin filament"/>
    <property type="evidence" value="ECO:0007669"/>
    <property type="project" value="TreeGrafter"/>
</dbReference>
<sequence>WKHAMPLTLAPRRPAAVKTPCLLPSFGEGLGGGFVAGGDVLLGGGEKETMQNLNNRLAAYLDKVRALEEANAELEIKIREWHMKQRPGPDHDYSPYFKTIEDLRNKILAATTQNANVLLQIDNAKMTADDFRTKYETEQALRLSVESDTNGLSRVLDELTLTIGDLEREAERLREELIFLGTNHEEEMRVLRSQIGREITVEMDAAPGADLTKVLEEIHELYESLAKNNLRDVEQWFLSKTEELNREVAHHTEELLTGKSEITELRRNIQALEIELQSQLLTLEGTLADPEARYGSQLAQLQTLISGVEEQLADLRCDLERQNQEYKFLLDVKTRLEQEISTYRHLLEGEEAQYVQGVKIIVGSFVPRSPCRTCNHSPGSHHC</sequence>
<dbReference type="PROSITE" id="PS51842">
    <property type="entry name" value="IF_ROD_2"/>
    <property type="match status" value="1"/>
</dbReference>